<protein>
    <submittedName>
        <fullName evidence="3">AarF/UbiB family protein</fullName>
    </submittedName>
</protein>
<comment type="similarity">
    <text evidence="1">Belongs to the protein kinase superfamily. ADCK protein kinase family.</text>
</comment>
<name>A0ABP9CW90_9ACTN</name>
<dbReference type="InterPro" id="IPR004147">
    <property type="entry name" value="ABC1_dom"/>
</dbReference>
<evidence type="ECO:0000256" key="1">
    <source>
        <dbReference type="ARBA" id="ARBA00009670"/>
    </source>
</evidence>
<dbReference type="Pfam" id="PF03109">
    <property type="entry name" value="ABC1"/>
    <property type="match status" value="1"/>
</dbReference>
<proteinExistence type="inferred from homology"/>
<dbReference type="InterPro" id="IPR050154">
    <property type="entry name" value="UbiB_kinase"/>
</dbReference>
<dbReference type="Proteomes" id="UP001501265">
    <property type="component" value="Unassembled WGS sequence"/>
</dbReference>
<dbReference type="PANTHER" id="PTHR10566">
    <property type="entry name" value="CHAPERONE-ACTIVITY OF BC1 COMPLEX CABC1 -RELATED"/>
    <property type="match status" value="1"/>
</dbReference>
<dbReference type="PANTHER" id="PTHR10566:SF113">
    <property type="entry name" value="PROTEIN ACTIVITY OF BC1 COMPLEX KINASE 7, CHLOROPLASTIC"/>
    <property type="match status" value="1"/>
</dbReference>
<dbReference type="EMBL" id="BAABIG010000061">
    <property type="protein sequence ID" value="GAA4815751.1"/>
    <property type="molecule type" value="Genomic_DNA"/>
</dbReference>
<evidence type="ECO:0000313" key="3">
    <source>
        <dbReference type="EMBL" id="GAA4815751.1"/>
    </source>
</evidence>
<dbReference type="Gene3D" id="1.10.510.10">
    <property type="entry name" value="Transferase(Phosphotransferase) domain 1"/>
    <property type="match status" value="1"/>
</dbReference>
<gene>
    <name evidence="3" type="ORF">GCM10023220_54820</name>
</gene>
<sequence length="506" mass="55432">MLGARVRFLGTVLGELAEQEVRQRLDRLAGKQYEFAESGPSRAARVRASLESLGPFYIKIGQLLSTRPDLVPADVAEELERLHDRTEPLPFARMEPVLRAELGSDWAAEFKEFDAVEPLGSASIAQVYRARLTGGREVVVKVQRPGIKGTVDDDMRIARFAARVFARRAPLLDDSLGVESLLGAVLDAMSTELDFTAEARTMELARKAATGYERIRVPDVVLATPRVLIQSLAPGTSIRDADPDAFDDDERSAIGRELFDFMCKGYFLDRVFHADPHPGNIFVQPGGPVTIIDWGMAGRVDRRLSMSLLLVMIGLAQNDSHVVAQSWSEMCRGTQHADIAAFRQDMALLVPQVFFSSLNQLDFGAKLTKVLLLSSRRGIQVNPLVSIVGRSFANLEGSVRHLAPDLSVVETFTECMPGLVAGCARELASSTEIARLAMSLVAGSGLALSDARSVLGRLADGELTVQVDQVQRRVSLFGERADARVRKVLHTALAATALRCWLRSRR</sequence>
<organism evidence="3 4">
    <name type="scientific">Streptomyces ziwulingensis</name>
    <dbReference type="NCBI Taxonomy" id="1045501"/>
    <lineage>
        <taxon>Bacteria</taxon>
        <taxon>Bacillati</taxon>
        <taxon>Actinomycetota</taxon>
        <taxon>Actinomycetes</taxon>
        <taxon>Kitasatosporales</taxon>
        <taxon>Streptomycetaceae</taxon>
        <taxon>Streptomyces</taxon>
    </lineage>
</organism>
<dbReference type="RefSeq" id="WP_345623027.1">
    <property type="nucleotide sequence ID" value="NZ_BAABIG010000061.1"/>
</dbReference>
<dbReference type="InterPro" id="IPR011009">
    <property type="entry name" value="Kinase-like_dom_sf"/>
</dbReference>
<comment type="caution">
    <text evidence="3">The sequence shown here is derived from an EMBL/GenBank/DDBJ whole genome shotgun (WGS) entry which is preliminary data.</text>
</comment>
<keyword evidence="4" id="KW-1185">Reference proteome</keyword>
<feature type="domain" description="ABC1 atypical kinase-like" evidence="2">
    <location>
        <begin position="81"/>
        <end position="325"/>
    </location>
</feature>
<reference evidence="4" key="1">
    <citation type="journal article" date="2019" name="Int. J. Syst. Evol. Microbiol.">
        <title>The Global Catalogue of Microorganisms (GCM) 10K type strain sequencing project: providing services to taxonomists for standard genome sequencing and annotation.</title>
        <authorList>
            <consortium name="The Broad Institute Genomics Platform"/>
            <consortium name="The Broad Institute Genome Sequencing Center for Infectious Disease"/>
            <person name="Wu L."/>
            <person name="Ma J."/>
        </authorList>
    </citation>
    <scope>NUCLEOTIDE SEQUENCE [LARGE SCALE GENOMIC DNA]</scope>
    <source>
        <strain evidence="4">JCM 18081</strain>
    </source>
</reference>
<evidence type="ECO:0000259" key="2">
    <source>
        <dbReference type="Pfam" id="PF03109"/>
    </source>
</evidence>
<dbReference type="CDD" id="cd05121">
    <property type="entry name" value="ABC1_ADCK3-like"/>
    <property type="match status" value="1"/>
</dbReference>
<evidence type="ECO:0000313" key="4">
    <source>
        <dbReference type="Proteomes" id="UP001501265"/>
    </source>
</evidence>
<accession>A0ABP9CW90</accession>
<dbReference type="SUPFAM" id="SSF56112">
    <property type="entry name" value="Protein kinase-like (PK-like)"/>
    <property type="match status" value="1"/>
</dbReference>